<feature type="domain" description="NADP-dependent oxidoreductase" evidence="2">
    <location>
        <begin position="16"/>
        <end position="309"/>
    </location>
</feature>
<dbReference type="GO" id="GO:0016491">
    <property type="term" value="F:oxidoreductase activity"/>
    <property type="evidence" value="ECO:0007669"/>
    <property type="project" value="UniProtKB-KW"/>
</dbReference>
<dbReference type="InterPro" id="IPR050523">
    <property type="entry name" value="AKR_Detox_Biosynth"/>
</dbReference>
<evidence type="ECO:0000256" key="1">
    <source>
        <dbReference type="ARBA" id="ARBA00023002"/>
    </source>
</evidence>
<protein>
    <submittedName>
        <fullName evidence="3">Aldo/keto reductase</fullName>
    </submittedName>
</protein>
<dbReference type="EMBL" id="CP108222">
    <property type="protein sequence ID" value="WTT15399.1"/>
    <property type="molecule type" value="Genomic_DNA"/>
</dbReference>
<keyword evidence="1" id="KW-0560">Oxidoreductase</keyword>
<dbReference type="GO" id="GO:0005829">
    <property type="term" value="C:cytosol"/>
    <property type="evidence" value="ECO:0007669"/>
    <property type="project" value="UniProtKB-ARBA"/>
</dbReference>
<organism evidence="3">
    <name type="scientific">Streptomyces sp. NBC_00093</name>
    <dbReference type="NCBI Taxonomy" id="2975649"/>
    <lineage>
        <taxon>Bacteria</taxon>
        <taxon>Bacillati</taxon>
        <taxon>Actinomycetota</taxon>
        <taxon>Actinomycetes</taxon>
        <taxon>Kitasatosporales</taxon>
        <taxon>Streptomycetaceae</taxon>
        <taxon>Streptomyces</taxon>
    </lineage>
</organism>
<dbReference type="Pfam" id="PF00248">
    <property type="entry name" value="Aldo_ket_red"/>
    <property type="match status" value="1"/>
</dbReference>
<dbReference type="CDD" id="cd19080">
    <property type="entry name" value="AKR_AKR9A_9B"/>
    <property type="match status" value="1"/>
</dbReference>
<accession>A0AAU1ZSR2</accession>
<dbReference type="SUPFAM" id="SSF51430">
    <property type="entry name" value="NAD(P)-linked oxidoreductase"/>
    <property type="match status" value="1"/>
</dbReference>
<dbReference type="InterPro" id="IPR036812">
    <property type="entry name" value="NAD(P)_OxRdtase_dom_sf"/>
</dbReference>
<name>A0AAU1ZSR2_9ACTN</name>
<dbReference type="PANTHER" id="PTHR43364">
    <property type="entry name" value="NADH-SPECIFIC METHYLGLYOXAL REDUCTASE-RELATED"/>
    <property type="match status" value="1"/>
</dbReference>
<dbReference type="InterPro" id="IPR023210">
    <property type="entry name" value="NADP_OxRdtase_dom"/>
</dbReference>
<proteinExistence type="predicted"/>
<evidence type="ECO:0000313" key="3">
    <source>
        <dbReference type="EMBL" id="WTT15399.1"/>
    </source>
</evidence>
<sequence length="344" mass="37450">MRYRLLGRTGLRVSELFLGAMTFGEQGGVGAPKEECARILDAYEAAGGNVVDTAINYRGGASETILGELLRGRRDRLVLSTKYTISRDGADPNAAGNHRKNLTLSLETSLRRLGTDYVDVYWVHIWDRATPVEETMRALDDAVRSGKVLYVGISDAPAWVVSRANTLAEWRGWSQFAALQVPYSLLNRDIERELLPMAEAFGMSVAAWSPLHNGILSGKYTRARGIAPDESVRLSADAIGEHEHTVARAVQSAADELGASPAQVAIAWTMAHSPAVHPIVGARRVEQLMDNLGAAELTLPEDLVVKLDETTGFQPGFPTEFIEETSGWVYGEAGHRVVPRTARG</sequence>
<dbReference type="Gene3D" id="3.20.20.100">
    <property type="entry name" value="NADP-dependent oxidoreductase domain"/>
    <property type="match status" value="1"/>
</dbReference>
<dbReference type="PANTHER" id="PTHR43364:SF4">
    <property type="entry name" value="NAD(P)-LINKED OXIDOREDUCTASE SUPERFAMILY PROTEIN"/>
    <property type="match status" value="1"/>
</dbReference>
<dbReference type="AlphaFoldDB" id="A0AAU1ZSR2"/>
<reference evidence="3" key="1">
    <citation type="submission" date="2022-10" db="EMBL/GenBank/DDBJ databases">
        <title>The complete genomes of actinobacterial strains from the NBC collection.</title>
        <authorList>
            <person name="Joergensen T.S."/>
            <person name="Alvarez Arevalo M."/>
            <person name="Sterndorff E.B."/>
            <person name="Faurdal D."/>
            <person name="Vuksanovic O."/>
            <person name="Mourched A.-S."/>
            <person name="Charusanti P."/>
            <person name="Shaw S."/>
            <person name="Blin K."/>
            <person name="Weber T."/>
        </authorList>
    </citation>
    <scope>NUCLEOTIDE SEQUENCE</scope>
    <source>
        <strain evidence="3">NBC_00093</strain>
    </source>
</reference>
<evidence type="ECO:0000259" key="2">
    <source>
        <dbReference type="Pfam" id="PF00248"/>
    </source>
</evidence>
<gene>
    <name evidence="3" type="ORF">OHA22_07625</name>
</gene>
<dbReference type="FunFam" id="3.20.20.100:FF:000004">
    <property type="entry name" value="Oxidoreductase, aldo/keto reductase"/>
    <property type="match status" value="1"/>
</dbReference>